<gene>
    <name evidence="2" type="ORF">NA57DRAFT_24353</name>
</gene>
<dbReference type="Proteomes" id="UP000799772">
    <property type="component" value="Unassembled WGS sequence"/>
</dbReference>
<feature type="region of interest" description="Disordered" evidence="1">
    <location>
        <begin position="85"/>
        <end position="109"/>
    </location>
</feature>
<dbReference type="EMBL" id="ML978121">
    <property type="protein sequence ID" value="KAF2103626.1"/>
    <property type="molecule type" value="Genomic_DNA"/>
</dbReference>
<sequence length="109" mass="12081">LPSDPADAESLSEVITVAFGAFGRYYLCWRNRAGQYRQSHSKLPPELKAWLFPPTGETRDFASLQVLFGHGDDFFASDCNGRISYERSGESSGNNDTDNSPRSSRSTDP</sequence>
<dbReference type="OrthoDB" id="4120989at2759"/>
<evidence type="ECO:0000313" key="2">
    <source>
        <dbReference type="EMBL" id="KAF2103626.1"/>
    </source>
</evidence>
<name>A0A9P4ILA7_9PEZI</name>
<feature type="non-terminal residue" evidence="2">
    <location>
        <position position="1"/>
    </location>
</feature>
<organism evidence="2 3">
    <name type="scientific">Rhizodiscina lignyota</name>
    <dbReference type="NCBI Taxonomy" id="1504668"/>
    <lineage>
        <taxon>Eukaryota</taxon>
        <taxon>Fungi</taxon>
        <taxon>Dikarya</taxon>
        <taxon>Ascomycota</taxon>
        <taxon>Pezizomycotina</taxon>
        <taxon>Dothideomycetes</taxon>
        <taxon>Pleosporomycetidae</taxon>
        <taxon>Aulographales</taxon>
        <taxon>Rhizodiscinaceae</taxon>
        <taxon>Rhizodiscina</taxon>
    </lineage>
</organism>
<evidence type="ECO:0000256" key="1">
    <source>
        <dbReference type="SAM" id="MobiDB-lite"/>
    </source>
</evidence>
<feature type="compositionally biased region" description="Polar residues" evidence="1">
    <location>
        <begin position="90"/>
        <end position="109"/>
    </location>
</feature>
<reference evidence="2" key="1">
    <citation type="journal article" date="2020" name="Stud. Mycol.">
        <title>101 Dothideomycetes genomes: a test case for predicting lifestyles and emergence of pathogens.</title>
        <authorList>
            <person name="Haridas S."/>
            <person name="Albert R."/>
            <person name="Binder M."/>
            <person name="Bloem J."/>
            <person name="Labutti K."/>
            <person name="Salamov A."/>
            <person name="Andreopoulos B."/>
            <person name="Baker S."/>
            <person name="Barry K."/>
            <person name="Bills G."/>
            <person name="Bluhm B."/>
            <person name="Cannon C."/>
            <person name="Castanera R."/>
            <person name="Culley D."/>
            <person name="Daum C."/>
            <person name="Ezra D."/>
            <person name="Gonzalez J."/>
            <person name="Henrissat B."/>
            <person name="Kuo A."/>
            <person name="Liang C."/>
            <person name="Lipzen A."/>
            <person name="Lutzoni F."/>
            <person name="Magnuson J."/>
            <person name="Mondo S."/>
            <person name="Nolan M."/>
            <person name="Ohm R."/>
            <person name="Pangilinan J."/>
            <person name="Park H.-J."/>
            <person name="Ramirez L."/>
            <person name="Alfaro M."/>
            <person name="Sun H."/>
            <person name="Tritt A."/>
            <person name="Yoshinaga Y."/>
            <person name="Zwiers L.-H."/>
            <person name="Turgeon B."/>
            <person name="Goodwin S."/>
            <person name="Spatafora J."/>
            <person name="Crous P."/>
            <person name="Grigoriev I."/>
        </authorList>
    </citation>
    <scope>NUCLEOTIDE SEQUENCE</scope>
    <source>
        <strain evidence="2">CBS 133067</strain>
    </source>
</reference>
<accession>A0A9P4ILA7</accession>
<evidence type="ECO:0000313" key="3">
    <source>
        <dbReference type="Proteomes" id="UP000799772"/>
    </source>
</evidence>
<protein>
    <submittedName>
        <fullName evidence="2">Uncharacterized protein</fullName>
    </submittedName>
</protein>
<dbReference type="AlphaFoldDB" id="A0A9P4ILA7"/>
<proteinExistence type="predicted"/>
<keyword evidence="3" id="KW-1185">Reference proteome</keyword>
<comment type="caution">
    <text evidence="2">The sequence shown here is derived from an EMBL/GenBank/DDBJ whole genome shotgun (WGS) entry which is preliminary data.</text>
</comment>
<feature type="non-terminal residue" evidence="2">
    <location>
        <position position="109"/>
    </location>
</feature>